<protein>
    <submittedName>
        <fullName evidence="1">Uncharacterized protein</fullName>
    </submittedName>
</protein>
<dbReference type="Proteomes" id="UP000325440">
    <property type="component" value="Unassembled WGS sequence"/>
</dbReference>
<dbReference type="EMBL" id="CABPRJ010000029">
    <property type="protein sequence ID" value="VVC26294.1"/>
    <property type="molecule type" value="Genomic_DNA"/>
</dbReference>
<reference evidence="1 2" key="1">
    <citation type="submission" date="2019-08" db="EMBL/GenBank/DDBJ databases">
        <authorList>
            <person name="Alioto T."/>
            <person name="Alioto T."/>
            <person name="Gomez Garrido J."/>
        </authorList>
    </citation>
    <scope>NUCLEOTIDE SEQUENCE [LARGE SCALE GENOMIC DNA]</scope>
</reference>
<proteinExistence type="predicted"/>
<keyword evidence="2" id="KW-1185">Reference proteome</keyword>
<evidence type="ECO:0000313" key="1">
    <source>
        <dbReference type="EMBL" id="VVC26294.1"/>
    </source>
</evidence>
<dbReference type="AlphaFoldDB" id="A0A5E4M503"/>
<sequence>MEEVEQSDTEEDRIYEYLLDSGALNDVHAVAESIASSSTTDWSADGSESEDARRIADRLLEQNAEDVDRALEAIVRDARLATDVRLVDGRWTELLDIGPGRTPRQTLRNLDALARLPFAYDTYAGQYFRKLTKGLEHAYAVDAFFVPAGRVYAKLVDVAPDPDCATESFGSLCEATHLRCLRPDLSKSVAAVCLLIRCMATICVRCAGSKSVRSAVTEFVATVIRANALHRPTGRSQDHPPRSDMTSPYAILYCADPTARWFDRVSRYHSCRSAFFDCLDGDRNLLKIVVSGFFHWMTEPIIPSKSDKNSATTVIRYISENYLVYAIAGSQEGKSTRNRH</sequence>
<name>A0A5E4M503_9HEMI</name>
<organism evidence="1 2">
    <name type="scientific">Cinara cedri</name>
    <dbReference type="NCBI Taxonomy" id="506608"/>
    <lineage>
        <taxon>Eukaryota</taxon>
        <taxon>Metazoa</taxon>
        <taxon>Ecdysozoa</taxon>
        <taxon>Arthropoda</taxon>
        <taxon>Hexapoda</taxon>
        <taxon>Insecta</taxon>
        <taxon>Pterygota</taxon>
        <taxon>Neoptera</taxon>
        <taxon>Paraneoptera</taxon>
        <taxon>Hemiptera</taxon>
        <taxon>Sternorrhyncha</taxon>
        <taxon>Aphidomorpha</taxon>
        <taxon>Aphidoidea</taxon>
        <taxon>Aphididae</taxon>
        <taxon>Lachninae</taxon>
        <taxon>Cinara</taxon>
    </lineage>
</organism>
<accession>A0A5E4M503</accession>
<evidence type="ECO:0000313" key="2">
    <source>
        <dbReference type="Proteomes" id="UP000325440"/>
    </source>
</evidence>
<gene>
    <name evidence="1" type="ORF">CINCED_3A008871</name>
</gene>
<dbReference type="OrthoDB" id="1668230at2759"/>